<name>A9VB63_MONBE</name>
<evidence type="ECO:0000313" key="2">
    <source>
        <dbReference type="EMBL" id="EDQ85132.1"/>
    </source>
</evidence>
<dbReference type="EMBL" id="CH991576">
    <property type="protein sequence ID" value="EDQ85132.1"/>
    <property type="molecule type" value="Genomic_DNA"/>
</dbReference>
<evidence type="ECO:0000256" key="1">
    <source>
        <dbReference type="SAM" id="MobiDB-lite"/>
    </source>
</evidence>
<accession>A9VB63</accession>
<dbReference type="InterPro" id="IPR027417">
    <property type="entry name" value="P-loop_NTPase"/>
</dbReference>
<sequence>MTELPSAINTSHNICHTTLIQEYLLDREQWLPIAQSLCKWVQERVVAEPTLAAALGESGAHSQSKAVGKRLWQRHLLPVRWRCCALALQPNCPPCVSQLASKQADTGDALRELKHIAGQMEQIASWLEGLAWVAIAHTKSRSSDQLLQIWDTFQEMLVPTADEINFEFALAVLFQNQLPALSNALLRSNDLVKDLNTLKSNLKKRNDRKLSLKKPLQNDRAKIILQVAMVPFREFSTDTDMRANLDCYDGTPQDLKTVSLTINQPLSSKPARPTRSEALLQSNIICRIEGPSVKMVGGDTLQVIQYVLPLDIQLCLVDCDQSYFADFRSHLFATNPNDLWLLQRNSKLTEDPQATDLDTWYTPQKAIEDCGASRLVFKINNQTFEYNRNTLCFLPLDGSAFDSHEFLRVAPTRAHCQLNGIVRPVLVLGMQVNCGRRRASNLSELEQLRIQQDKMIGTGNLQTISVDAEVLTVALFAYFYCWDKLPRNGFDRLRHHPLIADFNAPAMRQALQQLTNKSGFVLDSSYWNERLCLEANARAQPAEQVLRQLLSEESHYELNLIAVLSPKLFDEVQRLCLQGSGGDRHSMWRPTILRFNVDRSNLEAVKQKLFGLAASFLLTIAVVQLSSQLAANDILWLLAPFASPACSIRFILLDTCLHLEELETSDIGQYLFYGETRPETKAPRLTLLGAESQVEQAMLKAPVVTEPLCEQAWCDLKDQCAKARQWIPEALDAFANKRMVFFVHPDRDTCINASRQLCQEMENKERTRLETSMSTSRDSEGHESDSKPICTLLKELNATASDFFQSVSAIIRNRAKQSGHARVQPVVAVSSANILQPQTLKALLSEANDNGVCLAFFFSSLDPQILMTARDVLSIDPRVLNYSRGFSALSVLGWPEALVDSNACRQAWFLSVLFGSRFSWNMLNAVAKKNGVPVPLPHRASAREHRLIDAINALNAPDDEQKDLLQQLVARLHDGWCDLWGEGQDQAKSQPSLELVFANPAWQLSCPGHAVRKWISCAFGIKMDEVQRKFGLVPDVLQTTAPDLLCFAADEKVNAKSPPALFQYNVKRRSPRQSLTEYLMRAAMLGYALDWRALPAAFTEHTMSTQTFLTILTSSAQPIVLLCAISPAILDTQLQGASRVMLRRLYSWLAPTESEFSLLKLAQFYIEQGSDSAQPGLAQLAILLLHACKDNNPSLISTRVVELLMKHHISLRVTADKVLPVLNILLRLDGPPNALLQQQELLAVVETCRPRDLDGAFEELAGREKNASIGRVLSDTLRAPTLPPGSVLRKTRLAKVLSGMCGASVLQASAELVEMGLRLSDGLLAALFEDVCRHHSTQSVAATFSLLLKLESAVDPLTRLLQVLNASHQLPDGQLLLDVLQNVRPKDNTWDNTNLQHHRYERELQLLFALIGAEPHAAARNMIALLEKESVASDDLKQAWRSKKSQRVIPLELDELSSIREELVSALAICHVDGLASLVLTLERFTGSRGLASILRTTANMLKRPQPNTVQLQQLYLGLWMCIPTEHCEVDPAAQQEGLQMKPGAFDQLLKWAQHDSLGLYQRSKTMSGLSQLAQWLYWPETLPLVSLLSIEERFRPVSRREAKQRSFSLAQAASSERQLYTTVAPQYVDMNPALNESLQAVKVLLQGYTQRPPYPSIVYLVDCGHNKDICVYNLAAMAMLHSKCLRPRSLEETDEDKKNVAANLAYIHNLLGVWFALGRISHQDLQSHLRGLLEEDYEAFAPLANYQAEPCRVAVPSCIDVHHTDSAVLVELLSPNPQPVDRRSTIEVLNLFGGPFSVADVEKSNDLEKFLQIAEDRMLAGLNDATPVSSKAAAYALAMRLFWGRSEGYSRSASRASVCRVFQKVAQNRYHRHFFRHFLRTLGFNAQAFDVDSSSKSAALQIATHLASTLIDLEDPFPVCAATLRELVAFVEGHGMLSSDEIKRLKNLRNEPVDEPKVPPLEYTTPACESEIAKLLEHRHLCSRQADGLASEPHQGVASRKANPLNVIPWSDGGAFDSPSRKFGSLPGDNGRQGLISFSLQSQEGVVVRAPALFRMQQIFASKDDPNKACSVLGIEILQGPGGVLVAQDVTVGGLLVASSTLVFLDKRHLNAKEGIPSGYKPVQAFPSHAAAFSFFIEDAPASTLLVGENVMLKRVSGGNWHPVFTHNSRDSLPAALKPSLSAPTRRLLNDFGLAQEFVEFVAQLVELSRSLPGQDAETRHQIADALQKCEDTGSIAPLEQLTKRHFSGENDGLQRLLQQNLRHQKTCFEVLMTPGLHDNFDIINFLLRGLPSLPERNEGQFAFMPAKPEDIVEKSEDAVNQDDYLLFDLPSNSSRASSAAAVGSEEFVYVSSDSEDVEESRASSALSLFDADEEAFTRNTSVNSMEEPWPARSVWQVYPHQRLSAEFERASDSLQGNFFGFIVDSPMNYTSHDMNWIVQCARAPLAPNLRDWILKTFLDQSFLQCAPELQTNARISEHIVAYSLAERCPIPNVAKRLMAAFALPHPLNKYFGHVSGEFGIYICDPPVYQQLHNVLHIPMRTVDVEVLRTRGVIGEDQLLLEILGQFKDNITLVYVRGMDTIPDLLLKWCAEYTKSVAYHYIYLESTNTTKNFVENRDRCNTSLYHPPSLQELELAAISQPGMTSPQGATNIALATFAPQLDISFSDASSLESHHACDFQKMPNTTLKGSWKRKMLTWLGLSKAQTAEESQAVSSGQLSAFVVFSPPGAGKTHFLDKVVRPQWETVARREVRDFDCSSKQLVEESLASVLSSRCSGAAKELLVVADEFHMLNKAQKLELFATLAERALSQPLRVILIGNRREKDDDDLLAAWKAMPASGNIQDVSARLTVVELHARIVQLGLNENKLLCWYACCRALFSDHVLTLRNVEAAVKCRAEPAKLAHLLFSKMPSLGQLASRCITEAIFSYVEQFALGWKKEDRDTPASVGLLRLLQERDDDPLRLLARVGLASASFTSQARAHARVENTEVANSILNSDGSVEMLESDETVLMSYPEFADAFPGSHKMHPVLRLRTWIGYIQYRLSEELETKIELDCTSLRRLVLIDQPGFPLITGVLAMQGQPNLSECRAWSETGDYTDLEWIRVSLQRNLAIDWQRARDIWSTYFVTDCVAFLNLLDEAPNKAVVLSAVAPMNLAALLLSSRHAKHGQQLADLVVTMMCKDESAEHTQGNLGDCLDPLFLSQWLTFTLRTPNLLTKLVPQQRRRLLMWAAQHLTKDLSSTLNSECNAALLAALEEETFQLMEQADFDAVRLLWSNHFASHFPIRTFTAVQSCDAHFVVADQPSAHSAWPEELGCLHRILHGQVELQDLNLLASCLASQENTTIAGFPHESSLHRRFVQSLVSETVVDPLPAAWQRALVAQVAEPWMRDEDLAKVLRDKEYVTCKLLAGFLTVQRAADIFPKWDRRLKSCAVVREHFVQLFGVDDLLERQGHLKTLHEQAVRSEEQRQKEKMKHIRRVLPHVAERPQILRFFTDQVGRTALAQLLHQGKAEEFDEFRNPRTSNFDLARDGAFNQQKILIGNFFRDCLHQANVKIPSGTQDRVRALLKNGGFDDDEFSVGSDFVRIITPYQSLSRVEQDARLQRLLAVLQQGQIPSSVTSVKEIAFKFEGFSQNQLRDNIADRLHQKGFQLQIERDEEEFSCLLLTGNYSVAWVISGSSYVMTKRGKASTRRSLRRLAQACATFHAAGGGLFIFGDNDPYVLHANAVLAAVDVGCRLDGNVDGNNFVLHKANTNPPATVESKRSGGCINNEDHPIMTGIATLFEGITICVPDPSDKFEEFFDVLAVGGYKHDSTERPVPLILASKDARRAASRGRIVVDGGFTKLWSNWKVGGTDRYVTNATAWLTAVDQELAISPKQEGIFSIPRKRVGAEVALPPSFEGWLQLNCP</sequence>
<proteinExistence type="predicted"/>
<feature type="compositionally biased region" description="Basic and acidic residues" evidence="1">
    <location>
        <begin position="777"/>
        <end position="786"/>
    </location>
</feature>
<organism evidence="2 3">
    <name type="scientific">Monosiga brevicollis</name>
    <name type="common">Choanoflagellate</name>
    <dbReference type="NCBI Taxonomy" id="81824"/>
    <lineage>
        <taxon>Eukaryota</taxon>
        <taxon>Choanoflagellata</taxon>
        <taxon>Craspedida</taxon>
        <taxon>Salpingoecidae</taxon>
        <taxon>Monosiga</taxon>
    </lineage>
</organism>
<dbReference type="InParanoid" id="A9VB63"/>
<dbReference type="GeneID" id="5895222"/>
<feature type="region of interest" description="Disordered" evidence="1">
    <location>
        <begin position="763"/>
        <end position="786"/>
    </location>
</feature>
<keyword evidence="3" id="KW-1185">Reference proteome</keyword>
<dbReference type="Proteomes" id="UP000001357">
    <property type="component" value="Unassembled WGS sequence"/>
</dbReference>
<evidence type="ECO:0000313" key="3">
    <source>
        <dbReference type="Proteomes" id="UP000001357"/>
    </source>
</evidence>
<protein>
    <submittedName>
        <fullName evidence="2">Uncharacterized protein</fullName>
    </submittedName>
</protein>
<reference evidence="2 3" key="1">
    <citation type="journal article" date="2008" name="Nature">
        <title>The genome of the choanoflagellate Monosiga brevicollis and the origin of metazoans.</title>
        <authorList>
            <consortium name="JGI Sequencing"/>
            <person name="King N."/>
            <person name="Westbrook M.J."/>
            <person name="Young S.L."/>
            <person name="Kuo A."/>
            <person name="Abedin M."/>
            <person name="Chapman J."/>
            <person name="Fairclough S."/>
            <person name="Hellsten U."/>
            <person name="Isogai Y."/>
            <person name="Letunic I."/>
            <person name="Marr M."/>
            <person name="Pincus D."/>
            <person name="Putnam N."/>
            <person name="Rokas A."/>
            <person name="Wright K.J."/>
            <person name="Zuzow R."/>
            <person name="Dirks W."/>
            <person name="Good M."/>
            <person name="Goodstein D."/>
            <person name="Lemons D."/>
            <person name="Li W."/>
            <person name="Lyons J.B."/>
            <person name="Morris A."/>
            <person name="Nichols S."/>
            <person name="Richter D.J."/>
            <person name="Salamov A."/>
            <person name="Bork P."/>
            <person name="Lim W.A."/>
            <person name="Manning G."/>
            <person name="Miller W.T."/>
            <person name="McGinnis W."/>
            <person name="Shapiro H."/>
            <person name="Tjian R."/>
            <person name="Grigoriev I.V."/>
            <person name="Rokhsar D."/>
        </authorList>
    </citation>
    <scope>NUCLEOTIDE SEQUENCE [LARGE SCALE GENOMIC DNA]</scope>
    <source>
        <strain evidence="3">MX1 / ATCC 50154</strain>
    </source>
</reference>
<dbReference type="RefSeq" id="XP_001749957.1">
    <property type="nucleotide sequence ID" value="XM_001749905.1"/>
</dbReference>
<dbReference type="SUPFAM" id="SSF52540">
    <property type="entry name" value="P-loop containing nucleoside triphosphate hydrolases"/>
    <property type="match status" value="1"/>
</dbReference>
<gene>
    <name evidence="2" type="ORF">MONBRDRAFT_38958</name>
</gene>
<dbReference type="KEGG" id="mbr:MONBRDRAFT_38958"/>